<dbReference type="CDD" id="cd06261">
    <property type="entry name" value="TM_PBP2"/>
    <property type="match status" value="1"/>
</dbReference>
<organism evidence="15 16">
    <name type="scientific">Mesobacillus subterraneus</name>
    <dbReference type="NCBI Taxonomy" id="285983"/>
    <lineage>
        <taxon>Bacteria</taxon>
        <taxon>Bacillati</taxon>
        <taxon>Bacillota</taxon>
        <taxon>Bacilli</taxon>
        <taxon>Bacillales</taxon>
        <taxon>Bacillaceae</taxon>
        <taxon>Mesobacillus</taxon>
    </lineage>
</organism>
<sequence length="316" mass="35149">MRKTLSIVASRLVQLLIMVSVLSFVTFVLMKVTPGDPIRDLLNVDDVVATKADEEKLKKEYEFDQPILVQYGKWILNVMHFDLGESIISKRPVIEMIVSRLPATIALTTGGMVVLFLLSISFGTLGAVYEGRWPDFISRWVAMLGASIPSFWLGLLLIYFFSLKLNLLPVMGKGTLAHFVLPSITLGVAMAPMYIRLLRERLISTLQSPYIEAARARGLTKERILFLHALRGSLIPLITMFGLSIGSLIGGVTVIEILFSWPGMGELIVSSVKQRDYPVIQGYILIVGFLVVITNLIVDLLYLVVNPQIKQGKETV</sequence>
<dbReference type="PANTHER" id="PTHR43163">
    <property type="entry name" value="DIPEPTIDE TRANSPORT SYSTEM PERMEASE PROTEIN DPPB-RELATED"/>
    <property type="match status" value="1"/>
</dbReference>
<evidence type="ECO:0000256" key="8">
    <source>
        <dbReference type="ARBA" id="ARBA00023112"/>
    </source>
</evidence>
<dbReference type="Pfam" id="PF19300">
    <property type="entry name" value="BPD_transp_1_N"/>
    <property type="match status" value="1"/>
</dbReference>
<keyword evidence="8" id="KW-0921">Nickel transport</keyword>
<keyword evidence="3" id="KW-1003">Cell membrane</keyword>
<proteinExistence type="inferred from homology"/>
<comment type="caution">
    <text evidence="15">The sequence shown here is derived from an EMBL/GenBank/DDBJ whole genome shotgun (WGS) entry which is preliminary data.</text>
</comment>
<evidence type="ECO:0000256" key="12">
    <source>
        <dbReference type="ARBA" id="ARBA00044774"/>
    </source>
</evidence>
<evidence type="ECO:0000256" key="5">
    <source>
        <dbReference type="ARBA" id="ARBA00022692"/>
    </source>
</evidence>
<evidence type="ECO:0000313" key="16">
    <source>
        <dbReference type="Proteomes" id="UP000279911"/>
    </source>
</evidence>
<dbReference type="AlphaFoldDB" id="A0A3R9EY37"/>
<evidence type="ECO:0000313" key="15">
    <source>
        <dbReference type="EMBL" id="RSD24843.1"/>
    </source>
</evidence>
<keyword evidence="6 13" id="KW-1133">Transmembrane helix</keyword>
<comment type="subcellular location">
    <subcellularLocation>
        <location evidence="1 13">Cell membrane</location>
        <topology evidence="1 13">Multi-pass membrane protein</topology>
    </subcellularLocation>
</comment>
<evidence type="ECO:0000256" key="13">
    <source>
        <dbReference type="RuleBase" id="RU363032"/>
    </source>
</evidence>
<evidence type="ECO:0000256" key="4">
    <source>
        <dbReference type="ARBA" id="ARBA00022596"/>
    </source>
</evidence>
<name>A0A3R9EY37_9BACI</name>
<feature type="domain" description="ABC transmembrane type-1" evidence="14">
    <location>
        <begin position="101"/>
        <end position="302"/>
    </location>
</feature>
<dbReference type="InterPro" id="IPR000515">
    <property type="entry name" value="MetI-like"/>
</dbReference>
<keyword evidence="2 13" id="KW-0813">Transport</keyword>
<dbReference type="EMBL" id="RSFW01000022">
    <property type="protein sequence ID" value="RSD24843.1"/>
    <property type="molecule type" value="Genomic_DNA"/>
</dbReference>
<dbReference type="Proteomes" id="UP000279911">
    <property type="component" value="Unassembled WGS sequence"/>
</dbReference>
<dbReference type="GO" id="GO:0015099">
    <property type="term" value="F:nickel cation transmembrane transporter activity"/>
    <property type="evidence" value="ECO:0007669"/>
    <property type="project" value="InterPro"/>
</dbReference>
<evidence type="ECO:0000256" key="1">
    <source>
        <dbReference type="ARBA" id="ARBA00004651"/>
    </source>
</evidence>
<accession>A0A3R9EY37</accession>
<feature type="transmembrane region" description="Helical" evidence="13">
    <location>
        <begin position="105"/>
        <end position="128"/>
    </location>
</feature>
<dbReference type="InterPro" id="IPR045621">
    <property type="entry name" value="BPD_transp_1_N"/>
</dbReference>
<evidence type="ECO:0000256" key="9">
    <source>
        <dbReference type="ARBA" id="ARBA00023136"/>
    </source>
</evidence>
<evidence type="ECO:0000256" key="6">
    <source>
        <dbReference type="ARBA" id="ARBA00022989"/>
    </source>
</evidence>
<dbReference type="GO" id="GO:0005886">
    <property type="term" value="C:plasma membrane"/>
    <property type="evidence" value="ECO:0007669"/>
    <property type="project" value="UniProtKB-SubCell"/>
</dbReference>
<gene>
    <name evidence="15" type="ORF">EJA10_18800</name>
</gene>
<dbReference type="Gene3D" id="1.10.3720.10">
    <property type="entry name" value="MetI-like"/>
    <property type="match status" value="1"/>
</dbReference>
<dbReference type="PANTHER" id="PTHR43163:SF6">
    <property type="entry name" value="DIPEPTIDE TRANSPORT SYSTEM PERMEASE PROTEIN DPPB-RELATED"/>
    <property type="match status" value="1"/>
</dbReference>
<evidence type="ECO:0000256" key="2">
    <source>
        <dbReference type="ARBA" id="ARBA00022448"/>
    </source>
</evidence>
<keyword evidence="9 13" id="KW-0472">Membrane</keyword>
<keyword evidence="4" id="KW-0533">Nickel</keyword>
<dbReference type="InterPro" id="IPR050045">
    <property type="entry name" value="Opp2B"/>
</dbReference>
<dbReference type="InterPro" id="IPR035906">
    <property type="entry name" value="MetI-like_sf"/>
</dbReference>
<feature type="transmembrane region" description="Helical" evidence="13">
    <location>
        <begin position="175"/>
        <end position="195"/>
    </location>
</feature>
<feature type="transmembrane region" description="Helical" evidence="13">
    <location>
        <begin position="279"/>
        <end position="305"/>
    </location>
</feature>
<dbReference type="NCBIfam" id="NF045470">
    <property type="entry name" value="Opp2B"/>
    <property type="match status" value="1"/>
</dbReference>
<evidence type="ECO:0000256" key="3">
    <source>
        <dbReference type="ARBA" id="ARBA00022475"/>
    </source>
</evidence>
<evidence type="ECO:0000256" key="10">
    <source>
        <dbReference type="ARBA" id="ARBA00024202"/>
    </source>
</evidence>
<feature type="transmembrane region" description="Helical" evidence="13">
    <location>
        <begin position="140"/>
        <end position="163"/>
    </location>
</feature>
<evidence type="ECO:0000259" key="14">
    <source>
        <dbReference type="PROSITE" id="PS50928"/>
    </source>
</evidence>
<protein>
    <recommendedName>
        <fullName evidence="12">Nickel import system permease protein NikB</fullName>
    </recommendedName>
</protein>
<comment type="similarity">
    <text evidence="10">Belongs to the binding-protein-dependent transport system permease family. OppBC subfamily.</text>
</comment>
<dbReference type="PROSITE" id="PS50928">
    <property type="entry name" value="ABC_TM1"/>
    <property type="match status" value="1"/>
</dbReference>
<comment type="subunit">
    <text evidence="11">The complex is composed of two ATP-binding proteins (NikD and NikE), two transmembrane proteins (NikB and NikC) and a solute-binding protein (NikA).</text>
</comment>
<dbReference type="SUPFAM" id="SSF161098">
    <property type="entry name" value="MetI-like"/>
    <property type="match status" value="1"/>
</dbReference>
<keyword evidence="5 13" id="KW-0812">Transmembrane</keyword>
<dbReference type="OrthoDB" id="9773683at2"/>
<dbReference type="Pfam" id="PF00528">
    <property type="entry name" value="BPD_transp_1"/>
    <property type="match status" value="1"/>
</dbReference>
<dbReference type="RefSeq" id="WP_125481577.1">
    <property type="nucleotide sequence ID" value="NZ_RSFW01000022.1"/>
</dbReference>
<feature type="transmembrane region" description="Helical" evidence="13">
    <location>
        <begin position="234"/>
        <end position="259"/>
    </location>
</feature>
<evidence type="ECO:0000256" key="7">
    <source>
        <dbReference type="ARBA" id="ARBA00023065"/>
    </source>
</evidence>
<keyword evidence="7" id="KW-0406">Ion transport</keyword>
<evidence type="ECO:0000256" key="11">
    <source>
        <dbReference type="ARBA" id="ARBA00038669"/>
    </source>
</evidence>
<reference evidence="16" key="1">
    <citation type="submission" date="2018-12" db="EMBL/GenBank/DDBJ databases">
        <title>Bacillus chawlae sp. nov., Bacillus glennii sp. nov., and Bacillus saganii sp. nov. Isolated from the Vehicle Assembly Building at Kennedy Space Center where the Viking Spacecraft were Assembled.</title>
        <authorList>
            <person name="Seuylemezian A."/>
            <person name="Vaishampayan P."/>
        </authorList>
    </citation>
    <scope>NUCLEOTIDE SEQUENCE [LARGE SCALE GENOMIC DNA]</scope>
    <source>
        <strain evidence="16">DSM 13966</strain>
    </source>
</reference>
<feature type="transmembrane region" description="Helical" evidence="13">
    <location>
        <begin position="12"/>
        <end position="30"/>
    </location>
</feature>